<evidence type="ECO:0000259" key="10">
    <source>
        <dbReference type="Pfam" id="PF00155"/>
    </source>
</evidence>
<dbReference type="RefSeq" id="WP_094756838.1">
    <property type="nucleotide sequence ID" value="NZ_FRAJ01000016.1"/>
</dbReference>
<dbReference type="Proteomes" id="UP000184082">
    <property type="component" value="Unassembled WGS sequence"/>
</dbReference>
<dbReference type="InterPro" id="IPR015424">
    <property type="entry name" value="PyrdxlP-dep_Trfase"/>
</dbReference>
<evidence type="ECO:0000256" key="1">
    <source>
        <dbReference type="ARBA" id="ARBA00001933"/>
    </source>
</evidence>
<proteinExistence type="inferred from homology"/>
<dbReference type="CDD" id="cd00609">
    <property type="entry name" value="AAT_like"/>
    <property type="match status" value="1"/>
</dbReference>
<dbReference type="NCBIfam" id="TIGR01141">
    <property type="entry name" value="hisC"/>
    <property type="match status" value="1"/>
</dbReference>
<protein>
    <recommendedName>
        <fullName evidence="9">Histidinol-phosphate aminotransferase</fullName>
        <ecNumber evidence="9">2.6.1.9</ecNumber>
    </recommendedName>
    <alternativeName>
        <fullName evidence="9">Imidazole acetol-phosphate transaminase</fullName>
    </alternativeName>
</protein>
<keyword evidence="4 9" id="KW-0032">Aminotransferase</keyword>
<feature type="modified residue" description="N6-(pyridoxal phosphate)lysine" evidence="9">
    <location>
        <position position="211"/>
    </location>
</feature>
<evidence type="ECO:0000256" key="3">
    <source>
        <dbReference type="ARBA" id="ARBA00011738"/>
    </source>
</evidence>
<dbReference type="HAMAP" id="MF_01023">
    <property type="entry name" value="HisC_aminotrans_2"/>
    <property type="match status" value="1"/>
</dbReference>
<reference evidence="11 12" key="1">
    <citation type="submission" date="2016-11" db="EMBL/GenBank/DDBJ databases">
        <authorList>
            <person name="Jaros S."/>
            <person name="Januszkiewicz K."/>
            <person name="Wedrychowicz H."/>
        </authorList>
    </citation>
    <scope>NUCLEOTIDE SEQUENCE [LARGE SCALE GENOMIC DNA]</scope>
    <source>
        <strain evidence="11 12">DSM 14501</strain>
    </source>
</reference>
<dbReference type="InterPro" id="IPR015422">
    <property type="entry name" value="PyrdxlP-dep_Trfase_small"/>
</dbReference>
<dbReference type="GO" id="GO:0000105">
    <property type="term" value="P:L-histidine biosynthetic process"/>
    <property type="evidence" value="ECO:0007669"/>
    <property type="project" value="UniProtKB-UniRule"/>
</dbReference>
<dbReference type="PANTHER" id="PTHR42885:SF2">
    <property type="entry name" value="HISTIDINOL-PHOSPHATE AMINOTRANSFERASE"/>
    <property type="match status" value="1"/>
</dbReference>
<evidence type="ECO:0000313" key="12">
    <source>
        <dbReference type="Proteomes" id="UP000184082"/>
    </source>
</evidence>
<keyword evidence="5 9" id="KW-0028">Amino-acid biosynthesis</keyword>
<feature type="domain" description="Aminotransferase class I/classII large" evidence="10">
    <location>
        <begin position="23"/>
        <end position="345"/>
    </location>
</feature>
<dbReference type="Pfam" id="PF00155">
    <property type="entry name" value="Aminotran_1_2"/>
    <property type="match status" value="1"/>
</dbReference>
<dbReference type="UniPathway" id="UPA00031">
    <property type="reaction ID" value="UER00012"/>
</dbReference>
<dbReference type="PANTHER" id="PTHR42885">
    <property type="entry name" value="HISTIDINOL-PHOSPHATE AMINOTRANSFERASE-RELATED"/>
    <property type="match status" value="1"/>
</dbReference>
<dbReference type="InterPro" id="IPR015421">
    <property type="entry name" value="PyrdxlP-dep_Trfase_major"/>
</dbReference>
<comment type="similarity">
    <text evidence="2 9">Belongs to the class-II pyridoxal-phosphate-dependent aminotransferase family. Histidinol-phosphate aminotransferase subfamily.</text>
</comment>
<dbReference type="AlphaFoldDB" id="A0A1M6S492"/>
<dbReference type="GO" id="GO:0004400">
    <property type="term" value="F:histidinol-phosphate transaminase activity"/>
    <property type="evidence" value="ECO:0007669"/>
    <property type="project" value="UniProtKB-UniRule"/>
</dbReference>
<dbReference type="InterPro" id="IPR001917">
    <property type="entry name" value="Aminotrans_II_pyridoxalP_BS"/>
</dbReference>
<dbReference type="Gene3D" id="3.90.1150.10">
    <property type="entry name" value="Aspartate Aminotransferase, domain 1"/>
    <property type="match status" value="1"/>
</dbReference>
<name>A0A1M6S492_9FIRM</name>
<dbReference type="EC" id="2.6.1.9" evidence="9"/>
<sequence>MRKFVKESIRRLESYSMNEEKIEVKLNANESPYDMPINIKNVLTDMLFTEKLNRYPDSKCYELRKRISKYTGLNSENIIVGNGSDEIIKMIIDAFIDKNEVVVSYSPTFSIYKIITSIAGGKFIELENQIGKVYIDELINLANKNNAKVIFLCNPNNPTGMSIPREDIFKILEKTDSLVIVDEAYYEFCGETVIDSVRKYENLIVLRTLSKAFGLAGIRLGYGVSNKRVIEILNKVKPPYNINRLSQKIGIIALENKDIFLKHVKEIIKERNRLVKEIENIKHIEVFPSNSNFILIRSEKYEEILKRFKCKGVGVREYGVNGDLRNCIRISIGTKEENNIVLRALKEV</sequence>
<dbReference type="SUPFAM" id="SSF53383">
    <property type="entry name" value="PLP-dependent transferases"/>
    <property type="match status" value="1"/>
</dbReference>
<evidence type="ECO:0000256" key="6">
    <source>
        <dbReference type="ARBA" id="ARBA00022679"/>
    </source>
</evidence>
<organism evidence="11 12">
    <name type="scientific">Caminicella sporogenes DSM 14501</name>
    <dbReference type="NCBI Taxonomy" id="1121266"/>
    <lineage>
        <taxon>Bacteria</taxon>
        <taxon>Bacillati</taxon>
        <taxon>Bacillota</taxon>
        <taxon>Clostridia</taxon>
        <taxon>Peptostreptococcales</taxon>
        <taxon>Caminicellaceae</taxon>
        <taxon>Caminicella</taxon>
    </lineage>
</organism>
<accession>A0A1M6S492</accession>
<evidence type="ECO:0000256" key="5">
    <source>
        <dbReference type="ARBA" id="ARBA00022605"/>
    </source>
</evidence>
<evidence type="ECO:0000256" key="2">
    <source>
        <dbReference type="ARBA" id="ARBA00007970"/>
    </source>
</evidence>
<dbReference type="EMBL" id="FRAJ01000016">
    <property type="protein sequence ID" value="SHK39622.1"/>
    <property type="molecule type" value="Genomic_DNA"/>
</dbReference>
<evidence type="ECO:0000313" key="11">
    <source>
        <dbReference type="EMBL" id="SHK39622.1"/>
    </source>
</evidence>
<keyword evidence="6 9" id="KW-0808">Transferase</keyword>
<dbReference type="GO" id="GO:0030170">
    <property type="term" value="F:pyridoxal phosphate binding"/>
    <property type="evidence" value="ECO:0007669"/>
    <property type="project" value="InterPro"/>
</dbReference>
<dbReference type="Gene3D" id="3.40.640.10">
    <property type="entry name" value="Type I PLP-dependent aspartate aminotransferase-like (Major domain)"/>
    <property type="match status" value="1"/>
</dbReference>
<gene>
    <name evidence="9" type="primary">hisC</name>
    <name evidence="11" type="ORF">SAMN02745883_01956</name>
</gene>
<evidence type="ECO:0000256" key="8">
    <source>
        <dbReference type="ARBA" id="ARBA00023102"/>
    </source>
</evidence>
<dbReference type="PROSITE" id="PS00599">
    <property type="entry name" value="AA_TRANSFER_CLASS_2"/>
    <property type="match status" value="1"/>
</dbReference>
<comment type="catalytic activity">
    <reaction evidence="9">
        <text>L-histidinol phosphate + 2-oxoglutarate = 3-(imidazol-4-yl)-2-oxopropyl phosphate + L-glutamate</text>
        <dbReference type="Rhea" id="RHEA:23744"/>
        <dbReference type="ChEBI" id="CHEBI:16810"/>
        <dbReference type="ChEBI" id="CHEBI:29985"/>
        <dbReference type="ChEBI" id="CHEBI:57766"/>
        <dbReference type="ChEBI" id="CHEBI:57980"/>
        <dbReference type="EC" id="2.6.1.9"/>
    </reaction>
</comment>
<dbReference type="InterPro" id="IPR005861">
    <property type="entry name" value="HisP_aminotrans"/>
</dbReference>
<keyword evidence="8 9" id="KW-0368">Histidine biosynthesis</keyword>
<dbReference type="STRING" id="1121266.SAMN02745883_01956"/>
<keyword evidence="12" id="KW-1185">Reference proteome</keyword>
<evidence type="ECO:0000256" key="9">
    <source>
        <dbReference type="HAMAP-Rule" id="MF_01023"/>
    </source>
</evidence>
<evidence type="ECO:0000256" key="4">
    <source>
        <dbReference type="ARBA" id="ARBA00022576"/>
    </source>
</evidence>
<keyword evidence="7 9" id="KW-0663">Pyridoxal phosphate</keyword>
<comment type="subunit">
    <text evidence="3 9">Homodimer.</text>
</comment>
<comment type="cofactor">
    <cofactor evidence="1 9">
        <name>pyridoxal 5'-phosphate</name>
        <dbReference type="ChEBI" id="CHEBI:597326"/>
    </cofactor>
</comment>
<dbReference type="InterPro" id="IPR004839">
    <property type="entry name" value="Aminotransferase_I/II_large"/>
</dbReference>
<comment type="pathway">
    <text evidence="9">Amino-acid biosynthesis; L-histidine biosynthesis; L-histidine from 5-phospho-alpha-D-ribose 1-diphosphate: step 7/9.</text>
</comment>
<evidence type="ECO:0000256" key="7">
    <source>
        <dbReference type="ARBA" id="ARBA00022898"/>
    </source>
</evidence>